<dbReference type="Gene3D" id="3.30.530.20">
    <property type="match status" value="1"/>
</dbReference>
<dbReference type="CDD" id="cd07814">
    <property type="entry name" value="SRPBCC_CalC_Aha1-like"/>
    <property type="match status" value="1"/>
</dbReference>
<dbReference type="SUPFAM" id="SSF55961">
    <property type="entry name" value="Bet v1-like"/>
    <property type="match status" value="1"/>
</dbReference>
<accession>A0ABT8J199</accession>
<dbReference type="Pfam" id="PF08327">
    <property type="entry name" value="AHSA1"/>
    <property type="match status" value="1"/>
</dbReference>
<protein>
    <submittedName>
        <fullName evidence="3">SRPBCC domain-containing protein</fullName>
    </submittedName>
</protein>
<dbReference type="InterPro" id="IPR013538">
    <property type="entry name" value="ASHA1/2-like_C"/>
</dbReference>
<comment type="caution">
    <text evidence="3">The sequence shown here is derived from an EMBL/GenBank/DDBJ whole genome shotgun (WGS) entry which is preliminary data.</text>
</comment>
<evidence type="ECO:0000313" key="3">
    <source>
        <dbReference type="EMBL" id="MDN4598865.1"/>
    </source>
</evidence>
<sequence>MTEYTIVRDYPYPIDEVWAVLTDPELVAQWTTTGQGGRPEGFAPVPGTKFRFVGKPTVGWAGVVYCEVIAVDAPHSLHYTWKGDEDTDDVTDVTYLLEETPEGTRFTWHHTGFTGVGGYAMSKLLGNVRKKMLTEGMPPVLESYHRARRLPSS</sequence>
<feature type="domain" description="Activator of Hsp90 ATPase homologue 1/2-like C-terminal" evidence="2">
    <location>
        <begin position="12"/>
        <end position="119"/>
    </location>
</feature>
<gene>
    <name evidence="3" type="ORF">P5G59_17055</name>
</gene>
<dbReference type="RefSeq" id="WP_301220214.1">
    <property type="nucleotide sequence ID" value="NZ_JAROCB010000005.1"/>
</dbReference>
<evidence type="ECO:0000256" key="1">
    <source>
        <dbReference type="ARBA" id="ARBA00006817"/>
    </source>
</evidence>
<proteinExistence type="inferred from homology"/>
<keyword evidence="4" id="KW-1185">Reference proteome</keyword>
<reference evidence="3" key="1">
    <citation type="submission" date="2023-03" db="EMBL/GenBank/DDBJ databases">
        <title>MT1 and MT2 Draft Genomes of Novel Species.</title>
        <authorList>
            <person name="Venkateswaran K."/>
        </authorList>
    </citation>
    <scope>NUCLEOTIDE SEQUENCE</scope>
    <source>
        <strain evidence="3">F6_8S_P_1A</strain>
    </source>
</reference>
<dbReference type="InterPro" id="IPR023393">
    <property type="entry name" value="START-like_dom_sf"/>
</dbReference>
<dbReference type="Proteomes" id="UP001174210">
    <property type="component" value="Unassembled WGS sequence"/>
</dbReference>
<evidence type="ECO:0000313" key="4">
    <source>
        <dbReference type="Proteomes" id="UP001174210"/>
    </source>
</evidence>
<comment type="similarity">
    <text evidence="1">Belongs to the AHA1 family.</text>
</comment>
<name>A0ABT8J199_9MICO</name>
<evidence type="ECO:0000259" key="2">
    <source>
        <dbReference type="Pfam" id="PF08327"/>
    </source>
</evidence>
<organism evidence="3 4">
    <name type="scientific">Leifsonia virtsii</name>
    <dbReference type="NCBI Taxonomy" id="3035915"/>
    <lineage>
        <taxon>Bacteria</taxon>
        <taxon>Bacillati</taxon>
        <taxon>Actinomycetota</taxon>
        <taxon>Actinomycetes</taxon>
        <taxon>Micrococcales</taxon>
        <taxon>Microbacteriaceae</taxon>
        <taxon>Leifsonia</taxon>
    </lineage>
</organism>
<dbReference type="EMBL" id="JAROCB010000005">
    <property type="protein sequence ID" value="MDN4598865.1"/>
    <property type="molecule type" value="Genomic_DNA"/>
</dbReference>